<dbReference type="RefSeq" id="WP_073049024.1">
    <property type="nucleotide sequence ID" value="NZ_FQZL01000009.1"/>
</dbReference>
<dbReference type="Gene3D" id="3.40.50.300">
    <property type="entry name" value="P-loop containing nucleotide triphosphate hydrolases"/>
    <property type="match status" value="1"/>
</dbReference>
<keyword evidence="10" id="KW-1185">Reference proteome</keyword>
<dbReference type="GO" id="GO:0016887">
    <property type="term" value="F:ATP hydrolysis activity"/>
    <property type="evidence" value="ECO:0007669"/>
    <property type="project" value="InterPro"/>
</dbReference>
<dbReference type="PANTHER" id="PTHR43297:SF2">
    <property type="entry name" value="DIPEPTIDE TRANSPORT ATP-BINDING PROTEIN DPPD"/>
    <property type="match status" value="1"/>
</dbReference>
<dbReference type="InterPro" id="IPR003439">
    <property type="entry name" value="ABC_transporter-like_ATP-bd"/>
</dbReference>
<dbReference type="SUPFAM" id="SSF52540">
    <property type="entry name" value="P-loop containing nucleoside triphosphate hydrolases"/>
    <property type="match status" value="1"/>
</dbReference>
<keyword evidence="4" id="KW-1003">Cell membrane</keyword>
<feature type="domain" description="ABC transporter" evidence="8">
    <location>
        <begin position="12"/>
        <end position="263"/>
    </location>
</feature>
<evidence type="ECO:0000256" key="7">
    <source>
        <dbReference type="ARBA" id="ARBA00023136"/>
    </source>
</evidence>
<dbReference type="NCBIfam" id="TIGR01727">
    <property type="entry name" value="oligo_HPY"/>
    <property type="match status" value="1"/>
</dbReference>
<keyword evidence="5" id="KW-0547">Nucleotide-binding</keyword>
<dbReference type="EMBL" id="FQZL01000009">
    <property type="protein sequence ID" value="SHJ02011.1"/>
    <property type="molecule type" value="Genomic_DNA"/>
</dbReference>
<evidence type="ECO:0000313" key="10">
    <source>
        <dbReference type="Proteomes" id="UP000184052"/>
    </source>
</evidence>
<accession>A0A1M6FWC4</accession>
<evidence type="ECO:0000256" key="6">
    <source>
        <dbReference type="ARBA" id="ARBA00022840"/>
    </source>
</evidence>
<evidence type="ECO:0000313" key="9">
    <source>
        <dbReference type="EMBL" id="SHJ02011.1"/>
    </source>
</evidence>
<sequence>MSEIKKDNDILLHVKNLHVAFDTYAGEVKAVRGVDYELKKGETLAIVGESGCGKSVSAQTIMQLIPMPPGKIKEGEIIFEGKNLLDYSDKEMEKIRGKDISMIFQDPMTSLNPTMKVGKQIMEVLIKHQNMTKSEAHDRAVEMLKLVGLPNPEKRAKQFPHEYSGGMRQRAMIAIALACNPKLLIADEPTTALDVTIQAQIMDLMQELQDKLNTAIILITHDLGVVADSAKKIAVMYAGIIIEYGETNDIFYNAQHPYTWGLLQSVPRLDVETEVRLVPIDGTPPDLIAPPKGCPFAARCDYAMPVCKESMPEVSDVSDNHYVRCWLKHDMAPEVVNPVTGRRD</sequence>
<dbReference type="Proteomes" id="UP000184052">
    <property type="component" value="Unassembled WGS sequence"/>
</dbReference>
<reference evidence="9 10" key="1">
    <citation type="submission" date="2016-11" db="EMBL/GenBank/DDBJ databases">
        <authorList>
            <person name="Jaros S."/>
            <person name="Januszkiewicz K."/>
            <person name="Wedrychowicz H."/>
        </authorList>
    </citation>
    <scope>NUCLEOTIDE SEQUENCE [LARGE SCALE GENOMIC DNA]</scope>
    <source>
        <strain evidence="9 10">DSM 17477</strain>
    </source>
</reference>
<dbReference type="InterPro" id="IPR013563">
    <property type="entry name" value="Oligopep_ABC_C"/>
</dbReference>
<dbReference type="FunFam" id="3.40.50.300:FF:000016">
    <property type="entry name" value="Oligopeptide ABC transporter ATP-binding component"/>
    <property type="match status" value="1"/>
</dbReference>
<evidence type="ECO:0000256" key="4">
    <source>
        <dbReference type="ARBA" id="ARBA00022475"/>
    </source>
</evidence>
<dbReference type="AlphaFoldDB" id="A0A1M6FWC4"/>
<evidence type="ECO:0000256" key="5">
    <source>
        <dbReference type="ARBA" id="ARBA00022741"/>
    </source>
</evidence>
<dbReference type="InterPro" id="IPR027417">
    <property type="entry name" value="P-loop_NTPase"/>
</dbReference>
<name>A0A1M6FWC4_9FIRM</name>
<dbReference type="SMART" id="SM00382">
    <property type="entry name" value="AAA"/>
    <property type="match status" value="1"/>
</dbReference>
<protein>
    <submittedName>
        <fullName evidence="9">Oligopeptide transport system ATP-binding protein</fullName>
    </submittedName>
</protein>
<keyword evidence="6 9" id="KW-0067">ATP-binding</keyword>
<dbReference type="GO" id="GO:0005886">
    <property type="term" value="C:plasma membrane"/>
    <property type="evidence" value="ECO:0007669"/>
    <property type="project" value="UniProtKB-SubCell"/>
</dbReference>
<dbReference type="PANTHER" id="PTHR43297">
    <property type="entry name" value="OLIGOPEPTIDE TRANSPORT ATP-BINDING PROTEIN APPD"/>
    <property type="match status" value="1"/>
</dbReference>
<dbReference type="GO" id="GO:0005524">
    <property type="term" value="F:ATP binding"/>
    <property type="evidence" value="ECO:0007669"/>
    <property type="project" value="UniProtKB-KW"/>
</dbReference>
<dbReference type="CDD" id="cd03257">
    <property type="entry name" value="ABC_NikE_OppD_transporters"/>
    <property type="match status" value="1"/>
</dbReference>
<dbReference type="Pfam" id="PF00005">
    <property type="entry name" value="ABC_tran"/>
    <property type="match status" value="1"/>
</dbReference>
<gene>
    <name evidence="9" type="ORF">SAMN02745751_01565</name>
</gene>
<dbReference type="OrthoDB" id="9806285at2"/>
<evidence type="ECO:0000256" key="3">
    <source>
        <dbReference type="ARBA" id="ARBA00022448"/>
    </source>
</evidence>
<dbReference type="STRING" id="1121476.SAMN02745751_01565"/>
<evidence type="ECO:0000256" key="1">
    <source>
        <dbReference type="ARBA" id="ARBA00004202"/>
    </source>
</evidence>
<evidence type="ECO:0000259" key="8">
    <source>
        <dbReference type="PROSITE" id="PS50893"/>
    </source>
</evidence>
<keyword evidence="7" id="KW-0472">Membrane</keyword>
<dbReference type="GO" id="GO:0015833">
    <property type="term" value="P:peptide transport"/>
    <property type="evidence" value="ECO:0007669"/>
    <property type="project" value="InterPro"/>
</dbReference>
<dbReference type="PROSITE" id="PS00211">
    <property type="entry name" value="ABC_TRANSPORTER_1"/>
    <property type="match status" value="1"/>
</dbReference>
<proteinExistence type="inferred from homology"/>
<dbReference type="PROSITE" id="PS50893">
    <property type="entry name" value="ABC_TRANSPORTER_2"/>
    <property type="match status" value="1"/>
</dbReference>
<keyword evidence="3" id="KW-0813">Transport</keyword>
<comment type="similarity">
    <text evidence="2">Belongs to the ABC transporter superfamily.</text>
</comment>
<dbReference type="InterPro" id="IPR003593">
    <property type="entry name" value="AAA+_ATPase"/>
</dbReference>
<dbReference type="InterPro" id="IPR017871">
    <property type="entry name" value="ABC_transporter-like_CS"/>
</dbReference>
<dbReference type="InterPro" id="IPR050388">
    <property type="entry name" value="ABC_Ni/Peptide_Import"/>
</dbReference>
<evidence type="ECO:0000256" key="2">
    <source>
        <dbReference type="ARBA" id="ARBA00005417"/>
    </source>
</evidence>
<comment type="subcellular location">
    <subcellularLocation>
        <location evidence="1">Cell membrane</location>
        <topology evidence="1">Peripheral membrane protein</topology>
    </subcellularLocation>
</comment>
<organism evidence="9 10">
    <name type="scientific">Dethiosulfatibacter aminovorans DSM 17477</name>
    <dbReference type="NCBI Taxonomy" id="1121476"/>
    <lineage>
        <taxon>Bacteria</taxon>
        <taxon>Bacillati</taxon>
        <taxon>Bacillota</taxon>
        <taxon>Tissierellia</taxon>
        <taxon>Dethiosulfatibacter</taxon>
    </lineage>
</organism>
<dbReference type="Pfam" id="PF08352">
    <property type="entry name" value="oligo_HPY"/>
    <property type="match status" value="1"/>
</dbReference>